<accession>A0A009QBW5</accession>
<protein>
    <submittedName>
        <fullName evidence="2">Monovalent cation/proton antiporter, MnhG/PhaG subunit</fullName>
    </submittedName>
</protein>
<reference evidence="2 3" key="1">
    <citation type="submission" date="2014-02" db="EMBL/GenBank/DDBJ databases">
        <title>Comparative genomics and transcriptomics to identify genetic mechanisms underlying the emergence of carbapenem resistant Acinetobacter baumannii (CRAb).</title>
        <authorList>
            <person name="Harris A.D."/>
            <person name="Johnson K.J."/>
            <person name="George J."/>
            <person name="Shefchek K."/>
            <person name="Daugherty S.C."/>
            <person name="Parankush S."/>
            <person name="Sadzewicz L."/>
            <person name="Tallon L."/>
            <person name="Sengamalay N."/>
            <person name="Hazen T.H."/>
            <person name="Rasko D.A."/>
        </authorList>
    </citation>
    <scope>NUCLEOTIDE SEQUENCE [LARGE SCALE GENOMIC DNA]</scope>
    <source>
        <strain evidence="2 3">625974</strain>
    </source>
</reference>
<dbReference type="EMBL" id="JEXD01000011">
    <property type="protein sequence ID" value="EXC07717.1"/>
    <property type="molecule type" value="Genomic_DNA"/>
</dbReference>
<sequence>MQITMEIIVSIFLVFGAFFMLVGSIGMVRLPDLFMRLHAPTKSSTLGLGSFLIASMIFFAFQGRFGFAELLITLLAFITAPVSANLIAQAALHLRLRSLSGEVPEAIERPLPWDRYKIGQRFSQNKPPMEPPQA</sequence>
<dbReference type="PANTHER" id="PTHR34703">
    <property type="entry name" value="ANTIPORTER SUBUNIT MNHG2-RELATED"/>
    <property type="match status" value="1"/>
</dbReference>
<dbReference type="Pfam" id="PF03334">
    <property type="entry name" value="PhaG_MnhG_YufB"/>
    <property type="match status" value="1"/>
</dbReference>
<gene>
    <name evidence="2" type="ORF">J506_1780</name>
</gene>
<dbReference type="GO" id="GO:0015385">
    <property type="term" value="F:sodium:proton antiporter activity"/>
    <property type="evidence" value="ECO:0007669"/>
    <property type="project" value="TreeGrafter"/>
</dbReference>
<dbReference type="AlphaFoldDB" id="A0A009QBW5"/>
<feature type="transmembrane region" description="Helical" evidence="1">
    <location>
        <begin position="67"/>
        <end position="88"/>
    </location>
</feature>
<dbReference type="NCBIfam" id="TIGR01300">
    <property type="entry name" value="CPA3_mnhG_phaG"/>
    <property type="match status" value="1"/>
</dbReference>
<evidence type="ECO:0000256" key="1">
    <source>
        <dbReference type="SAM" id="Phobius"/>
    </source>
</evidence>
<keyword evidence="1" id="KW-0812">Transmembrane</keyword>
<keyword evidence="1" id="KW-1133">Transmembrane helix</keyword>
<dbReference type="PATRIC" id="fig|1310607.3.peg.1730"/>
<dbReference type="NCBIfam" id="NF009316">
    <property type="entry name" value="PRK12674.1-5"/>
    <property type="match status" value="1"/>
</dbReference>
<dbReference type="NCBIfam" id="NF009313">
    <property type="entry name" value="PRK12674.1-1"/>
    <property type="match status" value="1"/>
</dbReference>
<dbReference type="InterPro" id="IPR005133">
    <property type="entry name" value="PhaG_MnhG_YufB"/>
</dbReference>
<organism evidence="2 3">
    <name type="scientific">Acinetobacter baumannii 625974</name>
    <dbReference type="NCBI Taxonomy" id="1310607"/>
    <lineage>
        <taxon>Bacteria</taxon>
        <taxon>Pseudomonadati</taxon>
        <taxon>Pseudomonadota</taxon>
        <taxon>Gammaproteobacteria</taxon>
        <taxon>Moraxellales</taxon>
        <taxon>Moraxellaceae</taxon>
        <taxon>Acinetobacter</taxon>
        <taxon>Acinetobacter calcoaceticus/baumannii complex</taxon>
    </lineage>
</organism>
<evidence type="ECO:0000313" key="3">
    <source>
        <dbReference type="Proteomes" id="UP000021108"/>
    </source>
</evidence>
<dbReference type="Proteomes" id="UP000021108">
    <property type="component" value="Unassembled WGS sequence"/>
</dbReference>
<feature type="transmembrane region" description="Helical" evidence="1">
    <location>
        <begin position="6"/>
        <end position="31"/>
    </location>
</feature>
<dbReference type="PANTHER" id="PTHR34703:SF1">
    <property type="entry name" value="ANTIPORTER SUBUNIT MNHG2-RELATED"/>
    <property type="match status" value="1"/>
</dbReference>
<feature type="transmembrane region" description="Helical" evidence="1">
    <location>
        <begin position="43"/>
        <end position="61"/>
    </location>
</feature>
<evidence type="ECO:0000313" key="2">
    <source>
        <dbReference type="EMBL" id="EXC07717.1"/>
    </source>
</evidence>
<keyword evidence="1" id="KW-0472">Membrane</keyword>
<dbReference type="RefSeq" id="WP_001167532.1">
    <property type="nucleotide sequence ID" value="NZ_JEXD01000011.1"/>
</dbReference>
<name>A0A009QBW5_ACIBA</name>
<comment type="caution">
    <text evidence="2">The sequence shown here is derived from an EMBL/GenBank/DDBJ whole genome shotgun (WGS) entry which is preliminary data.</text>
</comment>
<proteinExistence type="predicted"/>